<dbReference type="InterPro" id="IPR025388">
    <property type="entry name" value="Alginate_export_dom"/>
</dbReference>
<comment type="caution">
    <text evidence="3">The sequence shown here is derived from an EMBL/GenBank/DDBJ whole genome shotgun (WGS) entry which is preliminary data.</text>
</comment>
<name>A0A4Q0PP26_9FLAO</name>
<feature type="signal peptide" evidence="1">
    <location>
        <begin position="1"/>
        <end position="20"/>
    </location>
</feature>
<dbReference type="AlphaFoldDB" id="A0A4Q0PP26"/>
<feature type="domain" description="Alginate export" evidence="2">
    <location>
        <begin position="24"/>
        <end position="387"/>
    </location>
</feature>
<evidence type="ECO:0000259" key="2">
    <source>
        <dbReference type="Pfam" id="PF13372"/>
    </source>
</evidence>
<evidence type="ECO:0000313" key="4">
    <source>
        <dbReference type="Proteomes" id="UP000290608"/>
    </source>
</evidence>
<dbReference type="STRING" id="1122159.SAMN02745246_01120"/>
<gene>
    <name evidence="3" type="ORF">DSL99_1039</name>
</gene>
<proteinExistence type="predicted"/>
<dbReference type="RefSeq" id="WP_073098057.1">
    <property type="nucleotide sequence ID" value="NZ_QOVL01000004.1"/>
</dbReference>
<keyword evidence="1" id="KW-0732">Signal</keyword>
<accession>A0A4Q0PP26</accession>
<dbReference type="Proteomes" id="UP000290608">
    <property type="component" value="Unassembled WGS sequence"/>
</dbReference>
<organism evidence="3 4">
    <name type="scientific">Leeuwenhoekiella marinoflava</name>
    <dbReference type="NCBI Taxonomy" id="988"/>
    <lineage>
        <taxon>Bacteria</taxon>
        <taxon>Pseudomonadati</taxon>
        <taxon>Bacteroidota</taxon>
        <taxon>Flavobacteriia</taxon>
        <taxon>Flavobacteriales</taxon>
        <taxon>Flavobacteriaceae</taxon>
        <taxon>Leeuwenhoekiella</taxon>
    </lineage>
</organism>
<evidence type="ECO:0000313" key="3">
    <source>
        <dbReference type="EMBL" id="RXG32233.1"/>
    </source>
</evidence>
<sequence>MKKITLLFSLLIFSVFNSIAQEFSLDADLRQRFEYRHGFITLFPDAADPAAFVRQRARLNFKYNSEKLNVFIAIQDVSTWGDTRQIFPTDGNDSFMLFQAWAELDLDENWSTKLGRQIIAYDDQRIFGGLDWAMQGRFHDAALLKYKKADVQFDLGFAFSQQGESVLGTTYNVLGFFTYKAMQYGYFKKNWEKSSLSLLALNTGFQRFDNSTSAVADGVYYTQTIGSYFTFPLGAVNISGSAYYQFGDAYPVDESLSAYQVALNATYKAGSTLLGVGAELLSGSDQGSTDHKSFFPLYGTNHKFNGFMDYFYVGNHANNVGLNDFHAKAIFKIGKTSSLLVEGHYFASNGELAGDANNYLGTELDLVYTQPLIKNVKLQLGYSHMFASKNMPLIKGGTTSDNTNNWGWAMLVINPNLFKHSFK</sequence>
<dbReference type="Pfam" id="PF13372">
    <property type="entry name" value="Alginate_exp"/>
    <property type="match status" value="1"/>
</dbReference>
<protein>
    <submittedName>
        <fullName evidence="3">Alginate export protein</fullName>
    </submittedName>
</protein>
<feature type="chain" id="PRO_5020994798" evidence="1">
    <location>
        <begin position="21"/>
        <end position="423"/>
    </location>
</feature>
<dbReference type="EMBL" id="QOVL01000004">
    <property type="protein sequence ID" value="RXG32233.1"/>
    <property type="molecule type" value="Genomic_DNA"/>
</dbReference>
<reference evidence="3 4" key="1">
    <citation type="submission" date="2018-07" db="EMBL/GenBank/DDBJ databases">
        <title>Leeuwenhoekiella genomics.</title>
        <authorList>
            <person name="Tahon G."/>
            <person name="Willems A."/>
        </authorList>
    </citation>
    <scope>NUCLEOTIDE SEQUENCE [LARGE SCALE GENOMIC DNA]</scope>
    <source>
        <strain evidence="3 4">LMG 1345</strain>
    </source>
</reference>
<evidence type="ECO:0000256" key="1">
    <source>
        <dbReference type="SAM" id="SignalP"/>
    </source>
</evidence>